<feature type="domain" description="IPT/TIG" evidence="2">
    <location>
        <begin position="39"/>
        <end position="139"/>
    </location>
</feature>
<dbReference type="InterPro" id="IPR014756">
    <property type="entry name" value="Ig_E-set"/>
</dbReference>
<dbReference type="EMBL" id="JAVDYC010000001">
    <property type="protein sequence ID" value="MDR7323928.1"/>
    <property type="molecule type" value="Genomic_DNA"/>
</dbReference>
<comment type="caution">
    <text evidence="3">The sequence shown here is derived from an EMBL/GenBank/DDBJ whole genome shotgun (WGS) entry which is preliminary data.</text>
</comment>
<dbReference type="InterPro" id="IPR002909">
    <property type="entry name" value="IPT_dom"/>
</dbReference>
<dbReference type="AlphaFoldDB" id="A0AAE3ZPZ7"/>
<dbReference type="Proteomes" id="UP001183629">
    <property type="component" value="Unassembled WGS sequence"/>
</dbReference>
<dbReference type="Gene3D" id="2.60.40.10">
    <property type="entry name" value="Immunoglobulins"/>
    <property type="match status" value="1"/>
</dbReference>
<reference evidence="3 4" key="1">
    <citation type="submission" date="2023-07" db="EMBL/GenBank/DDBJ databases">
        <title>Sequencing the genomes of 1000 actinobacteria strains.</title>
        <authorList>
            <person name="Klenk H.-P."/>
        </authorList>
    </citation>
    <scope>NUCLEOTIDE SEQUENCE [LARGE SCALE GENOMIC DNA]</scope>
    <source>
        <strain evidence="3 4">DSM 44711</strain>
    </source>
</reference>
<keyword evidence="4" id="KW-1185">Reference proteome</keyword>
<evidence type="ECO:0000313" key="4">
    <source>
        <dbReference type="Proteomes" id="UP001183629"/>
    </source>
</evidence>
<gene>
    <name evidence="3" type="ORF">J2S44_004178</name>
</gene>
<organism evidence="3 4">
    <name type="scientific">Catenuloplanes niger</name>
    <dbReference type="NCBI Taxonomy" id="587534"/>
    <lineage>
        <taxon>Bacteria</taxon>
        <taxon>Bacillati</taxon>
        <taxon>Actinomycetota</taxon>
        <taxon>Actinomycetes</taxon>
        <taxon>Micromonosporales</taxon>
        <taxon>Micromonosporaceae</taxon>
        <taxon>Catenuloplanes</taxon>
    </lineage>
</organism>
<dbReference type="SMART" id="SM00429">
    <property type="entry name" value="IPT"/>
    <property type="match status" value="2"/>
</dbReference>
<dbReference type="InterPro" id="IPR013783">
    <property type="entry name" value="Ig-like_fold"/>
</dbReference>
<evidence type="ECO:0000256" key="1">
    <source>
        <dbReference type="SAM" id="SignalP"/>
    </source>
</evidence>
<dbReference type="InterPro" id="IPR006311">
    <property type="entry name" value="TAT_signal"/>
</dbReference>
<dbReference type="CDD" id="cd00603">
    <property type="entry name" value="IPT_PCSR"/>
    <property type="match status" value="1"/>
</dbReference>
<evidence type="ECO:0000259" key="2">
    <source>
        <dbReference type="SMART" id="SM00429"/>
    </source>
</evidence>
<feature type="domain" description="IPT/TIG" evidence="2">
    <location>
        <begin position="492"/>
        <end position="576"/>
    </location>
</feature>
<dbReference type="RefSeq" id="WP_310416556.1">
    <property type="nucleotide sequence ID" value="NZ_JAVDYC010000001.1"/>
</dbReference>
<name>A0AAE3ZPZ7_9ACTN</name>
<evidence type="ECO:0000313" key="3">
    <source>
        <dbReference type="EMBL" id="MDR7323928.1"/>
    </source>
</evidence>
<dbReference type="PROSITE" id="PS51318">
    <property type="entry name" value="TAT"/>
    <property type="match status" value="1"/>
</dbReference>
<proteinExistence type="predicted"/>
<accession>A0AAE3ZPZ7</accession>
<keyword evidence="1" id="KW-0732">Signal</keyword>
<protein>
    <recommendedName>
        <fullName evidence="2">IPT/TIG domain-containing protein</fullName>
    </recommendedName>
</protein>
<dbReference type="GO" id="GO:0005975">
    <property type="term" value="P:carbohydrate metabolic process"/>
    <property type="evidence" value="ECO:0007669"/>
    <property type="project" value="UniProtKB-ARBA"/>
</dbReference>
<feature type="signal peptide" evidence="1">
    <location>
        <begin position="1"/>
        <end position="35"/>
    </location>
</feature>
<sequence length="720" mass="70531">MRKSQPTSGRRLFRAGLATTAVAAVVLAAAPPALAALSVNVAVTLSPPSGPVSGGTTVTANATNLLTDVVTAPSLQAEVRFVTATSCPTTLVSAVAGSNIAATSPTKINDDSMTFVTPATLAAVPTTYRVCIYGVASGTIANGAALIGSAATATSAFRTYIPGTLAPTTGPAGGGNQVTLSGTGVIGTATTVAATFTKGTGCPGTYITGSTSFAATTTTKTSANEATITVPATATAAAGPYKVCVYNGATATSLLLSASGVGNGAGANYAPSYPQAILSATAGKNGGGNTITATLAGAFTNVATPGVYFTTTACPVTYPNSPGNLAGTATATNDIATVTVPTGVLAPSNYNVCLYNGTTSGTSTQIAVGSATYGPSLPPVTLSPDSGSDATVTTITATSSTNDSFLLGVTTPKTVLVKGTACPSVYPTLNSTNIAATSDIRISNNKMALTVPNTVVYTSSDGNTSPWNVCIYTGTTNTDTLVATALYRVGATLTVTSISPTSGPAQGGSTVTVQGGGFTAGLTATIGGAEITNIVVAANGNSFTGVTTPRGAGANLALTVKTEAGSKSLSSAYSYTFGITVTPNTAPAGSIITLDVLGAGFESLAPFGTTGSNDTDAHVYLVRGGAGTATAYNPTDNAGAKTVPQIAECTNVLVISDLELLCTLDLTDTLTNAATPASAGAPVPEGTYTVTVVDSGAIAPTATIAKSLITSGSTFTVAPY</sequence>
<dbReference type="SUPFAM" id="SSF81296">
    <property type="entry name" value="E set domains"/>
    <property type="match status" value="1"/>
</dbReference>
<feature type="chain" id="PRO_5042181832" description="IPT/TIG domain-containing protein" evidence="1">
    <location>
        <begin position="36"/>
        <end position="720"/>
    </location>
</feature>
<dbReference type="Pfam" id="PF01833">
    <property type="entry name" value="TIG"/>
    <property type="match status" value="1"/>
</dbReference>